<keyword evidence="1" id="KW-0808">Transferase</keyword>
<dbReference type="Proteomes" id="UP000177515">
    <property type="component" value="Chromosome 2"/>
</dbReference>
<evidence type="ECO:0000313" key="1">
    <source>
        <dbReference type="EMBL" id="AOZ09614.1"/>
    </source>
</evidence>
<protein>
    <submittedName>
        <fullName evidence="1">Shikimate kinase</fullName>
    </submittedName>
</protein>
<keyword evidence="2" id="KW-1185">Reference proteome</keyword>
<gene>
    <name evidence="1" type="ORF">BKK80_28230</name>
</gene>
<sequence>MFPVAHLIGPGGAGKSTIGAVLARRLNWRFVDLDQCFLSWHGHIGDLIDRHGYAGYARRNIQLYADLRHRVAEPMVCALSSGFMTYPSDIAPAYPSIRSSIESDARTALLLPALDLEPCTSLIVARQLSRTYLKASAESEARKIRDRFPRLMALNCARFVSEGPVDAIAASIERFIRDSLARA</sequence>
<dbReference type="SUPFAM" id="SSF52540">
    <property type="entry name" value="P-loop containing nucleoside triphosphate hydrolases"/>
    <property type="match status" value="1"/>
</dbReference>
<organism evidence="1 2">
    <name type="scientific">Cupriavidus malaysiensis</name>
    <dbReference type="NCBI Taxonomy" id="367825"/>
    <lineage>
        <taxon>Bacteria</taxon>
        <taxon>Pseudomonadati</taxon>
        <taxon>Pseudomonadota</taxon>
        <taxon>Betaproteobacteria</taxon>
        <taxon>Burkholderiales</taxon>
        <taxon>Burkholderiaceae</taxon>
        <taxon>Cupriavidus</taxon>
    </lineage>
</organism>
<dbReference type="Gene3D" id="3.40.50.300">
    <property type="entry name" value="P-loop containing nucleotide triphosphate hydrolases"/>
    <property type="match status" value="1"/>
</dbReference>
<dbReference type="InterPro" id="IPR031322">
    <property type="entry name" value="Shikimate/glucono_kinase"/>
</dbReference>
<reference evidence="1 2" key="1">
    <citation type="submission" date="2016-10" db="EMBL/GenBank/DDBJ databases">
        <title>Complete genome sequences of three Cupriavidus strains isolated from various Malaysian environments.</title>
        <authorList>
            <person name="Abdullah A.A.-A."/>
            <person name="Shafie N.A.H."/>
            <person name="Lau N.S."/>
        </authorList>
    </citation>
    <scope>NUCLEOTIDE SEQUENCE [LARGE SCALE GENOMIC DNA]</scope>
    <source>
        <strain evidence="1 2">USMAA1020</strain>
    </source>
</reference>
<evidence type="ECO:0000313" key="2">
    <source>
        <dbReference type="Proteomes" id="UP000177515"/>
    </source>
</evidence>
<dbReference type="InterPro" id="IPR027417">
    <property type="entry name" value="P-loop_NTPase"/>
</dbReference>
<dbReference type="RefSeq" id="WP_071072196.1">
    <property type="nucleotide sequence ID" value="NZ_CP017755.1"/>
</dbReference>
<proteinExistence type="predicted"/>
<keyword evidence="1" id="KW-0418">Kinase</keyword>
<dbReference type="EMBL" id="CP017755">
    <property type="protein sequence ID" value="AOZ09614.1"/>
    <property type="molecule type" value="Genomic_DNA"/>
</dbReference>
<dbReference type="GO" id="GO:0016301">
    <property type="term" value="F:kinase activity"/>
    <property type="evidence" value="ECO:0007669"/>
    <property type="project" value="UniProtKB-KW"/>
</dbReference>
<dbReference type="Pfam" id="PF01202">
    <property type="entry name" value="SKI"/>
    <property type="match status" value="1"/>
</dbReference>
<name>A0A1D9IBV8_9BURK</name>
<accession>A0A1D9IBV8</accession>